<proteinExistence type="predicted"/>
<organism evidence="2 3">
    <name type="scientific">Dyadobacter subterraneus</name>
    <dbReference type="NCBI Taxonomy" id="2773304"/>
    <lineage>
        <taxon>Bacteria</taxon>
        <taxon>Pseudomonadati</taxon>
        <taxon>Bacteroidota</taxon>
        <taxon>Cytophagia</taxon>
        <taxon>Cytophagales</taxon>
        <taxon>Spirosomataceae</taxon>
        <taxon>Dyadobacter</taxon>
    </lineage>
</organism>
<evidence type="ECO:0000256" key="1">
    <source>
        <dbReference type="SAM" id="MobiDB-lite"/>
    </source>
</evidence>
<dbReference type="Proteomes" id="UP000634134">
    <property type="component" value="Unassembled WGS sequence"/>
</dbReference>
<keyword evidence="3" id="KW-1185">Reference proteome</keyword>
<evidence type="ECO:0000313" key="3">
    <source>
        <dbReference type="Proteomes" id="UP000634134"/>
    </source>
</evidence>
<protein>
    <submittedName>
        <fullName evidence="2">Recombinase family protein</fullName>
    </submittedName>
</protein>
<feature type="compositionally biased region" description="Basic residues" evidence="1">
    <location>
        <begin position="13"/>
        <end position="24"/>
    </location>
</feature>
<name>A0ABR9WAB7_9BACT</name>
<sequence>MKRPVAGMEAARARGKVGGRPKGLTKKSKELAGLAATLYLSKEYTTNQICEQLKVGTKATLYNYLDMRV</sequence>
<evidence type="ECO:0000313" key="2">
    <source>
        <dbReference type="EMBL" id="MBE9461896.1"/>
    </source>
</evidence>
<gene>
    <name evidence="2" type="ORF">IEE83_08375</name>
</gene>
<feature type="region of interest" description="Disordered" evidence="1">
    <location>
        <begin position="1"/>
        <end position="24"/>
    </location>
</feature>
<dbReference type="EMBL" id="JACYGY010000001">
    <property type="protein sequence ID" value="MBE9461896.1"/>
    <property type="molecule type" value="Genomic_DNA"/>
</dbReference>
<accession>A0ABR9WAB7</accession>
<reference evidence="3" key="1">
    <citation type="submission" date="2023-07" db="EMBL/GenBank/DDBJ databases">
        <title>Dyadobacter sp. nov 'subterranea' isolated from contaminted grondwater.</title>
        <authorList>
            <person name="Szabo I."/>
            <person name="Al-Omari J."/>
            <person name="Szerdahelyi S.G."/>
            <person name="Rado J."/>
        </authorList>
    </citation>
    <scope>NUCLEOTIDE SEQUENCE [LARGE SCALE GENOMIC DNA]</scope>
    <source>
        <strain evidence="3">UP-52</strain>
    </source>
</reference>
<dbReference type="RefSeq" id="WP_194120142.1">
    <property type="nucleotide sequence ID" value="NZ_JACYGY010000001.1"/>
</dbReference>
<comment type="caution">
    <text evidence="2">The sequence shown here is derived from an EMBL/GenBank/DDBJ whole genome shotgun (WGS) entry which is preliminary data.</text>
</comment>